<keyword evidence="2" id="KW-0812">Transmembrane</keyword>
<keyword evidence="2" id="KW-0472">Membrane</keyword>
<organism evidence="3 4">
    <name type="scientific">Candidatus Spyradosoma merdigallinarum</name>
    <dbReference type="NCBI Taxonomy" id="2840950"/>
    <lineage>
        <taxon>Bacteria</taxon>
        <taxon>Pseudomonadati</taxon>
        <taxon>Verrucomicrobiota</taxon>
        <taxon>Opitutia</taxon>
        <taxon>Opitutia incertae sedis</taxon>
        <taxon>Candidatus Spyradosoma</taxon>
    </lineage>
</organism>
<gene>
    <name evidence="3" type="ORF">IAC75_05670</name>
</gene>
<keyword evidence="2" id="KW-1133">Transmembrane helix</keyword>
<evidence type="ECO:0000313" key="3">
    <source>
        <dbReference type="EMBL" id="HIV04618.1"/>
    </source>
</evidence>
<dbReference type="Proteomes" id="UP000886812">
    <property type="component" value="Unassembled WGS sequence"/>
</dbReference>
<evidence type="ECO:0000256" key="2">
    <source>
        <dbReference type="SAM" id="Phobius"/>
    </source>
</evidence>
<feature type="transmembrane region" description="Helical" evidence="2">
    <location>
        <begin position="366"/>
        <end position="386"/>
    </location>
</feature>
<reference evidence="3" key="2">
    <citation type="journal article" date="2021" name="PeerJ">
        <title>Extensive microbial diversity within the chicken gut microbiome revealed by metagenomics and culture.</title>
        <authorList>
            <person name="Gilroy R."/>
            <person name="Ravi A."/>
            <person name="Getino M."/>
            <person name="Pursley I."/>
            <person name="Horton D.L."/>
            <person name="Alikhan N.F."/>
            <person name="Baker D."/>
            <person name="Gharbi K."/>
            <person name="Hall N."/>
            <person name="Watson M."/>
            <person name="Adriaenssens E.M."/>
            <person name="Foster-Nyarko E."/>
            <person name="Jarju S."/>
            <person name="Secka A."/>
            <person name="Antonio M."/>
            <person name="Oren A."/>
            <person name="Chaudhuri R.R."/>
            <person name="La Ragione R."/>
            <person name="Hildebrand F."/>
            <person name="Pallen M.J."/>
        </authorList>
    </citation>
    <scope>NUCLEOTIDE SEQUENCE</scope>
    <source>
        <strain evidence="3">10669</strain>
    </source>
</reference>
<evidence type="ECO:0000313" key="4">
    <source>
        <dbReference type="Proteomes" id="UP000886812"/>
    </source>
</evidence>
<dbReference type="GO" id="GO:0043190">
    <property type="term" value="C:ATP-binding cassette (ABC) transporter complex"/>
    <property type="evidence" value="ECO:0007669"/>
    <property type="project" value="InterPro"/>
</dbReference>
<evidence type="ECO:0000256" key="1">
    <source>
        <dbReference type="SAM" id="MobiDB-lite"/>
    </source>
</evidence>
<dbReference type="GO" id="GO:0005548">
    <property type="term" value="F:phospholipid transporter activity"/>
    <property type="evidence" value="ECO:0007669"/>
    <property type="project" value="TreeGrafter"/>
</dbReference>
<feature type="transmembrane region" description="Helical" evidence="2">
    <location>
        <begin position="285"/>
        <end position="305"/>
    </location>
</feature>
<dbReference type="InterPro" id="IPR030802">
    <property type="entry name" value="Permease_MalE"/>
</dbReference>
<protein>
    <submittedName>
        <fullName evidence="3">ABC transporter permease</fullName>
    </submittedName>
</protein>
<reference evidence="3" key="1">
    <citation type="submission" date="2020-10" db="EMBL/GenBank/DDBJ databases">
        <authorList>
            <person name="Gilroy R."/>
        </authorList>
    </citation>
    <scope>NUCLEOTIDE SEQUENCE</scope>
    <source>
        <strain evidence="3">10669</strain>
    </source>
</reference>
<dbReference type="AlphaFoldDB" id="A0A9D1NK57"/>
<feature type="transmembrane region" description="Helical" evidence="2">
    <location>
        <begin position="208"/>
        <end position="224"/>
    </location>
</feature>
<dbReference type="PANTHER" id="PTHR30188:SF3">
    <property type="entry name" value="ABC TRANSPORTER PERMEASE"/>
    <property type="match status" value="1"/>
</dbReference>
<dbReference type="Pfam" id="PF02405">
    <property type="entry name" value="MlaE"/>
    <property type="match status" value="1"/>
</dbReference>
<accession>A0A9D1NK57</accession>
<name>A0A9D1NK57_9BACT</name>
<sequence>MLFVSRRKSSPSKRAAVPVERDEATGTLTARPSGKWSISDGLDDAGTLEKALAETRGACRLKFDCAGVSSYDSSLVCYVLRCVALCREKEIEADLSTLPDNLRRLAELALVGGGNAPDERAKIDEGDIFYRIGNRATRFASDFRKQLEFLGETVCAFGRLFCGKARFRGRDLLYFVQSCGIDALPIISLISFITGMILAYIGAMQLERFGAIIYVVSLIAIAMFREMGVIMTSVIMCGRTGSAFAAQIGSMQASEEISAFRVLGVNPVEYLVLPRIIALTLMMPLLTLYSNIVGMLGGLAVVSTMGVTLEQFWNMTVMTMNPEHLFSGLIKSVFFGWLVAWAGCFRGMNAGKSSLDVGEAATSASVLGITLIVIGDGVFAVAFNVLGF</sequence>
<feature type="transmembrane region" description="Helical" evidence="2">
    <location>
        <begin position="172"/>
        <end position="202"/>
    </location>
</feature>
<dbReference type="PANTHER" id="PTHR30188">
    <property type="entry name" value="ABC TRANSPORTER PERMEASE PROTEIN-RELATED"/>
    <property type="match status" value="1"/>
</dbReference>
<feature type="compositionally biased region" description="Basic residues" evidence="1">
    <location>
        <begin position="1"/>
        <end position="11"/>
    </location>
</feature>
<feature type="region of interest" description="Disordered" evidence="1">
    <location>
        <begin position="1"/>
        <end position="22"/>
    </location>
</feature>
<dbReference type="EMBL" id="DVOG01000146">
    <property type="protein sequence ID" value="HIV04618.1"/>
    <property type="molecule type" value="Genomic_DNA"/>
</dbReference>
<comment type="caution">
    <text evidence="3">The sequence shown here is derived from an EMBL/GenBank/DDBJ whole genome shotgun (WGS) entry which is preliminary data.</text>
</comment>
<proteinExistence type="predicted"/>
<feature type="transmembrane region" description="Helical" evidence="2">
    <location>
        <begin position="325"/>
        <end position="345"/>
    </location>
</feature>